<protein>
    <submittedName>
        <fullName evidence="5">Amino acid dehydrogenase</fullName>
    </submittedName>
</protein>
<dbReference type="PANTHER" id="PTHR11606">
    <property type="entry name" value="GLUTAMATE DEHYDROGENASE"/>
    <property type="match status" value="1"/>
</dbReference>
<dbReference type="SMART" id="SM00839">
    <property type="entry name" value="ELFV_dehydrog"/>
    <property type="match status" value="1"/>
</dbReference>
<dbReference type="Pfam" id="PF00208">
    <property type="entry name" value="ELFV_dehydrog"/>
    <property type="match status" value="1"/>
</dbReference>
<dbReference type="SUPFAM" id="SSF51735">
    <property type="entry name" value="NAD(P)-binding Rossmann-fold domains"/>
    <property type="match status" value="1"/>
</dbReference>
<dbReference type="Gene3D" id="3.40.50.720">
    <property type="entry name" value="NAD(P)-binding Rossmann-like Domain"/>
    <property type="match status" value="1"/>
</dbReference>
<name>A0ABR7V3Y4_9FLAO</name>
<dbReference type="PRINTS" id="PR00082">
    <property type="entry name" value="GLFDHDRGNASE"/>
</dbReference>
<evidence type="ECO:0000313" key="6">
    <source>
        <dbReference type="Proteomes" id="UP001166021"/>
    </source>
</evidence>
<keyword evidence="6" id="KW-1185">Reference proteome</keyword>
<dbReference type="InterPro" id="IPR006097">
    <property type="entry name" value="Glu/Leu/Phe/Val/Trp_DH_dimer"/>
</dbReference>
<evidence type="ECO:0000313" key="5">
    <source>
        <dbReference type="EMBL" id="MBD0778655.1"/>
    </source>
</evidence>
<sequence length="410" mass="45352">MKELLQAYENKQPEIIFHWKDPETEAEGWTVINSLRGGAAGGGTRMREGLDLNEVLSLAKTMEVKFTVSGPPIGGAKSGINFNPHDPRKRGVLERWYHAVSPLLKSYYGTGGDLNVDETKEVIPITEDAGVWHPQEGVFNGHFKPTEADKINRIGQLRLGVIKPLENNRFSPDVTRKYTVADMITGYGVAEAVRHYYDIFGGNVMGKRAVIQGFGNVGGAAAFYLAQMGAKIVGILDRAGGVVKEDGFSFEEIKEFYLNKQGNNLMASADQMIPFEEINQVIWGLQTEIFAPCAASRLITKDQISNLIETGLEVISCGANVPFADKEIFFGPIMEYADGKVSLIPDFISNCGMARVFAYFMEKRVGMDDELIFKDTSDTIRKAILNIFKQNQSKLNVSKTGFEIALKQLV</sequence>
<proteinExistence type="inferred from homology"/>
<dbReference type="Proteomes" id="UP001166021">
    <property type="component" value="Unassembled WGS sequence"/>
</dbReference>
<comment type="similarity">
    <text evidence="1 3">Belongs to the Glu/Leu/Phe/Val dehydrogenases family.</text>
</comment>
<dbReference type="SUPFAM" id="SSF53223">
    <property type="entry name" value="Aminoacid dehydrogenase-like, N-terminal domain"/>
    <property type="match status" value="1"/>
</dbReference>
<reference evidence="5" key="1">
    <citation type="submission" date="2020-05" db="EMBL/GenBank/DDBJ databases">
        <title>The draft genome sequence of Maribacter sp. ANRC-HE7.</title>
        <authorList>
            <person name="Mu L."/>
        </authorList>
    </citation>
    <scope>NUCLEOTIDE SEQUENCE</scope>
    <source>
        <strain evidence="5">ANRC-HE7</strain>
    </source>
</reference>
<organism evidence="5 6">
    <name type="scientific">Maribacter aquimaris</name>
    <dbReference type="NCBI Taxonomy" id="2737171"/>
    <lineage>
        <taxon>Bacteria</taxon>
        <taxon>Pseudomonadati</taxon>
        <taxon>Bacteroidota</taxon>
        <taxon>Flavobacteriia</taxon>
        <taxon>Flavobacteriales</taxon>
        <taxon>Flavobacteriaceae</taxon>
        <taxon>Maribacter</taxon>
    </lineage>
</organism>
<dbReference type="EMBL" id="JABTCF010000007">
    <property type="protein sequence ID" value="MBD0778655.1"/>
    <property type="molecule type" value="Genomic_DNA"/>
</dbReference>
<dbReference type="Gene3D" id="3.40.50.10860">
    <property type="entry name" value="Leucine Dehydrogenase, chain A, domain 1"/>
    <property type="match status" value="1"/>
</dbReference>
<dbReference type="Pfam" id="PF02812">
    <property type="entry name" value="ELFV_dehydrog_N"/>
    <property type="match status" value="1"/>
</dbReference>
<dbReference type="PANTHER" id="PTHR11606:SF13">
    <property type="entry name" value="GLUTAMATE DEHYDROGENASE 1, MITOCHONDRIAL"/>
    <property type="match status" value="1"/>
</dbReference>
<dbReference type="RefSeq" id="WP_188244125.1">
    <property type="nucleotide sequence ID" value="NZ_JABTCF010000007.1"/>
</dbReference>
<evidence type="ECO:0000259" key="4">
    <source>
        <dbReference type="SMART" id="SM00839"/>
    </source>
</evidence>
<dbReference type="InterPro" id="IPR036291">
    <property type="entry name" value="NAD(P)-bd_dom_sf"/>
</dbReference>
<gene>
    <name evidence="5" type="ORF">HPE56_12705</name>
</gene>
<dbReference type="InterPro" id="IPR006095">
    <property type="entry name" value="Glu/Leu/Phe/Val/Trp_DH"/>
</dbReference>
<dbReference type="InterPro" id="IPR046346">
    <property type="entry name" value="Aminoacid_DH-like_N_sf"/>
</dbReference>
<accession>A0ABR7V3Y4</accession>
<evidence type="ECO:0000256" key="3">
    <source>
        <dbReference type="RuleBase" id="RU004417"/>
    </source>
</evidence>
<dbReference type="InterPro" id="IPR006096">
    <property type="entry name" value="Glu/Leu/Phe/Val/Trp_DH_C"/>
</dbReference>
<keyword evidence="2 3" id="KW-0560">Oxidoreductase</keyword>
<comment type="caution">
    <text evidence="5">The sequence shown here is derived from an EMBL/GenBank/DDBJ whole genome shotgun (WGS) entry which is preliminary data.</text>
</comment>
<evidence type="ECO:0000256" key="2">
    <source>
        <dbReference type="ARBA" id="ARBA00023002"/>
    </source>
</evidence>
<evidence type="ECO:0000256" key="1">
    <source>
        <dbReference type="ARBA" id="ARBA00006382"/>
    </source>
</evidence>
<feature type="domain" description="Glutamate/phenylalanine/leucine/valine/L-tryptophan dehydrogenase C-terminal" evidence="4">
    <location>
        <begin position="181"/>
        <end position="410"/>
    </location>
</feature>